<evidence type="ECO:0000256" key="1">
    <source>
        <dbReference type="ARBA" id="ARBA00004167"/>
    </source>
</evidence>
<dbReference type="PROSITE" id="PS00409">
    <property type="entry name" value="PROKAR_NTER_METHYL"/>
    <property type="match status" value="1"/>
</dbReference>
<evidence type="ECO:0000256" key="4">
    <source>
        <dbReference type="ARBA" id="ARBA00022989"/>
    </source>
</evidence>
<reference evidence="8 9" key="1">
    <citation type="submission" date="2021-07" db="EMBL/GenBank/DDBJ databases">
        <title>FDA dAtabase for Regulatory Grade micrObial Sequences (FDA-ARGOS): Supporting development and validation of Infectious Disease Dx tests.</title>
        <authorList>
            <person name="Sproer C."/>
            <person name="Gronow S."/>
            <person name="Severitt S."/>
            <person name="Schroder I."/>
            <person name="Tallon L."/>
            <person name="Sadzewicz L."/>
            <person name="Zhao X."/>
            <person name="Boylan J."/>
            <person name="Ott S."/>
            <person name="Bowen H."/>
            <person name="Vavikolanu K."/>
            <person name="Mehta A."/>
            <person name="Aluvathingal J."/>
            <person name="Nadendla S."/>
            <person name="Lowell S."/>
            <person name="Myers T."/>
            <person name="Yan Y."/>
        </authorList>
    </citation>
    <scope>NUCLEOTIDE SEQUENCE [LARGE SCALE GENOMIC DNA]</scope>
    <source>
        <strain evidence="8 9">FDAARGOS_1401</strain>
    </source>
</reference>
<dbReference type="Pfam" id="PF07963">
    <property type="entry name" value="N_methyl"/>
    <property type="match status" value="1"/>
</dbReference>
<keyword evidence="5 7" id="KW-0472">Membrane</keyword>
<evidence type="ECO:0000256" key="3">
    <source>
        <dbReference type="ARBA" id="ARBA00022692"/>
    </source>
</evidence>
<proteinExistence type="predicted"/>
<sequence>MPNQDEHAKQGFSSCAHPHTRSIASQPSCETLLLRSSVARFKPCHSKHSFSSCARTKLRFVNPRSGFTLIELMVVIVIIAILASLILLNISGVDQRKAMQAREFFILDLKKINKESVDQSRIFALLTHNATDVAPFSYELAEYHDLRTQTVIQEDKKWQPYSEFPVRVLPERVAFNIESVDQNYQNATQQDLINQQAPKLIWFGNGEVKPVRIQFYFEQNPVGDPIEVDHLGNINENQ</sequence>
<keyword evidence="4 7" id="KW-1133">Transmembrane helix</keyword>
<dbReference type="NCBIfam" id="TIGR02532">
    <property type="entry name" value="IV_pilin_GFxxxE"/>
    <property type="match status" value="1"/>
</dbReference>
<dbReference type="Gene3D" id="3.30.700.10">
    <property type="entry name" value="Glycoprotein, Type 4 Pilin"/>
    <property type="match status" value="1"/>
</dbReference>
<keyword evidence="9" id="KW-1185">Reference proteome</keyword>
<keyword evidence="2" id="KW-0488">Methylation</keyword>
<evidence type="ECO:0000313" key="9">
    <source>
        <dbReference type="Proteomes" id="UP000827069"/>
    </source>
</evidence>
<dbReference type="EMBL" id="CP079898">
    <property type="protein sequence ID" value="QXZ23480.1"/>
    <property type="molecule type" value="Genomic_DNA"/>
</dbReference>
<dbReference type="InterPro" id="IPR012902">
    <property type="entry name" value="N_methyl_site"/>
</dbReference>
<evidence type="ECO:0000256" key="7">
    <source>
        <dbReference type="SAM" id="Phobius"/>
    </source>
</evidence>
<evidence type="ECO:0000256" key="2">
    <source>
        <dbReference type="ARBA" id="ARBA00022481"/>
    </source>
</evidence>
<feature type="transmembrane region" description="Helical" evidence="7">
    <location>
        <begin position="67"/>
        <end position="90"/>
    </location>
</feature>
<keyword evidence="3 7" id="KW-0812">Transmembrane</keyword>
<evidence type="ECO:0000256" key="5">
    <source>
        <dbReference type="ARBA" id="ARBA00023136"/>
    </source>
</evidence>
<dbReference type="SUPFAM" id="SSF54523">
    <property type="entry name" value="Pili subunits"/>
    <property type="match status" value="1"/>
</dbReference>
<name>A0ABD7F4Q7_9GAMM</name>
<gene>
    <name evidence="8" type="ORF">I6L31_01355</name>
</gene>
<dbReference type="GO" id="GO:0016020">
    <property type="term" value="C:membrane"/>
    <property type="evidence" value="ECO:0007669"/>
    <property type="project" value="UniProtKB-SubCell"/>
</dbReference>
<comment type="subcellular location">
    <subcellularLocation>
        <location evidence="1">Membrane</location>
        <topology evidence="1">Single-pass membrane protein</topology>
    </subcellularLocation>
</comment>
<dbReference type="PRINTS" id="PR00885">
    <property type="entry name" value="BCTERIALGSPH"/>
</dbReference>
<dbReference type="InterPro" id="IPR045584">
    <property type="entry name" value="Pilin-like"/>
</dbReference>
<organism evidence="8 9">
    <name type="scientific">Acinetobacter septicus</name>
    <dbReference type="NCBI Taxonomy" id="465797"/>
    <lineage>
        <taxon>Bacteria</taxon>
        <taxon>Pseudomonadati</taxon>
        <taxon>Pseudomonadota</taxon>
        <taxon>Gammaproteobacteria</taxon>
        <taxon>Moraxellales</taxon>
        <taxon>Moraxellaceae</taxon>
        <taxon>Acinetobacter</taxon>
    </lineage>
</organism>
<evidence type="ECO:0000313" key="8">
    <source>
        <dbReference type="EMBL" id="QXZ23480.1"/>
    </source>
</evidence>
<dbReference type="AlphaFoldDB" id="A0ABD7F4Q7"/>
<evidence type="ECO:0000256" key="6">
    <source>
        <dbReference type="SAM" id="MobiDB-lite"/>
    </source>
</evidence>
<accession>A0ABD7F4Q7</accession>
<protein>
    <submittedName>
        <fullName evidence="8">Type II secretion system GspH family protein</fullName>
    </submittedName>
</protein>
<dbReference type="InterPro" id="IPR002416">
    <property type="entry name" value="T2SS_protein-GspH"/>
</dbReference>
<dbReference type="Proteomes" id="UP000827069">
    <property type="component" value="Chromosome"/>
</dbReference>
<feature type="region of interest" description="Disordered" evidence="6">
    <location>
        <begin position="1"/>
        <end position="22"/>
    </location>
</feature>